<dbReference type="EMBL" id="JARBJD010000380">
    <property type="protein sequence ID" value="KAK2942827.1"/>
    <property type="molecule type" value="Genomic_DNA"/>
</dbReference>
<dbReference type="Proteomes" id="UP001281761">
    <property type="component" value="Unassembled WGS sequence"/>
</dbReference>
<keyword evidence="3" id="KW-0723">Serine/threonine-protein kinase</keyword>
<dbReference type="PROSITE" id="PS00108">
    <property type="entry name" value="PROTEIN_KINASE_ST"/>
    <property type="match status" value="1"/>
</dbReference>
<dbReference type="InterPro" id="IPR011009">
    <property type="entry name" value="Kinase-like_dom_sf"/>
</dbReference>
<feature type="compositionally biased region" description="Low complexity" evidence="12">
    <location>
        <begin position="511"/>
        <end position="525"/>
    </location>
</feature>
<comment type="catalytic activity">
    <reaction evidence="8">
        <text>L-seryl-[protein] + ATP = O-phospho-L-seryl-[protein] + ADP + H(+)</text>
        <dbReference type="Rhea" id="RHEA:17989"/>
        <dbReference type="Rhea" id="RHEA-COMP:9863"/>
        <dbReference type="Rhea" id="RHEA-COMP:11604"/>
        <dbReference type="ChEBI" id="CHEBI:15378"/>
        <dbReference type="ChEBI" id="CHEBI:29999"/>
        <dbReference type="ChEBI" id="CHEBI:30616"/>
        <dbReference type="ChEBI" id="CHEBI:83421"/>
        <dbReference type="ChEBI" id="CHEBI:456216"/>
        <dbReference type="EC" id="2.7.12.1"/>
    </reaction>
</comment>
<evidence type="ECO:0000256" key="2">
    <source>
        <dbReference type="ARBA" id="ARBA00013203"/>
    </source>
</evidence>
<evidence type="ECO:0000256" key="4">
    <source>
        <dbReference type="ARBA" id="ARBA00022679"/>
    </source>
</evidence>
<feature type="compositionally biased region" description="Basic and acidic residues" evidence="12">
    <location>
        <begin position="665"/>
        <end position="679"/>
    </location>
</feature>
<dbReference type="Gene3D" id="1.10.510.10">
    <property type="entry name" value="Transferase(Phosphotransferase) domain 1"/>
    <property type="match status" value="1"/>
</dbReference>
<evidence type="ECO:0000256" key="1">
    <source>
        <dbReference type="ARBA" id="ARBA00008867"/>
    </source>
</evidence>
<dbReference type="Gene3D" id="3.30.10.30">
    <property type="entry name" value="DYRK"/>
    <property type="match status" value="1"/>
</dbReference>
<feature type="compositionally biased region" description="Low complexity" evidence="12">
    <location>
        <begin position="73"/>
        <end position="95"/>
    </location>
</feature>
<feature type="domain" description="Protein kinase" evidence="13">
    <location>
        <begin position="178"/>
        <end position="474"/>
    </location>
</feature>
<keyword evidence="5 11" id="KW-0547">Nucleotide-binding</keyword>
<feature type="compositionally biased region" description="Polar residues" evidence="12">
    <location>
        <begin position="628"/>
        <end position="652"/>
    </location>
</feature>
<dbReference type="GO" id="GO:0004712">
    <property type="term" value="F:protein serine/threonine/tyrosine kinase activity"/>
    <property type="evidence" value="ECO:0007669"/>
    <property type="project" value="UniProtKB-EC"/>
</dbReference>
<dbReference type="SUPFAM" id="SSF56112">
    <property type="entry name" value="Protein kinase-like (PK-like)"/>
    <property type="match status" value="1"/>
</dbReference>
<evidence type="ECO:0000259" key="13">
    <source>
        <dbReference type="PROSITE" id="PS50011"/>
    </source>
</evidence>
<comment type="similarity">
    <text evidence="1">Belongs to the protein kinase superfamily. CMGC Ser/Thr protein kinase family. MNB/DYRK subfamily.</text>
</comment>
<comment type="caution">
    <text evidence="14">The sequence shown here is derived from an EMBL/GenBank/DDBJ whole genome shotgun (WGS) entry which is preliminary data.</text>
</comment>
<comment type="catalytic activity">
    <reaction evidence="10">
        <text>L-tyrosyl-[protein] + ATP = O-phospho-L-tyrosyl-[protein] + ADP + H(+)</text>
        <dbReference type="Rhea" id="RHEA:10596"/>
        <dbReference type="Rhea" id="RHEA-COMP:10136"/>
        <dbReference type="Rhea" id="RHEA-COMP:20101"/>
        <dbReference type="ChEBI" id="CHEBI:15378"/>
        <dbReference type="ChEBI" id="CHEBI:30616"/>
        <dbReference type="ChEBI" id="CHEBI:46858"/>
        <dbReference type="ChEBI" id="CHEBI:61978"/>
        <dbReference type="ChEBI" id="CHEBI:456216"/>
        <dbReference type="EC" id="2.7.12.1"/>
    </reaction>
</comment>
<protein>
    <recommendedName>
        <fullName evidence="2">dual-specificity kinase</fullName>
        <ecNumber evidence="2">2.7.12.1</ecNumber>
    </recommendedName>
</protein>
<dbReference type="InterPro" id="IPR017441">
    <property type="entry name" value="Protein_kinase_ATP_BS"/>
</dbReference>
<evidence type="ECO:0000256" key="10">
    <source>
        <dbReference type="ARBA" id="ARBA00051680"/>
    </source>
</evidence>
<dbReference type="EC" id="2.7.12.1" evidence="2"/>
<evidence type="ECO:0000256" key="7">
    <source>
        <dbReference type="ARBA" id="ARBA00022840"/>
    </source>
</evidence>
<feature type="region of interest" description="Disordered" evidence="12">
    <location>
        <begin position="413"/>
        <end position="433"/>
    </location>
</feature>
<dbReference type="InterPro" id="IPR000719">
    <property type="entry name" value="Prot_kinase_dom"/>
</dbReference>
<feature type="binding site" evidence="11">
    <location>
        <position position="207"/>
    </location>
    <ligand>
        <name>ATP</name>
        <dbReference type="ChEBI" id="CHEBI:30616"/>
    </ligand>
</feature>
<keyword evidence="7 11" id="KW-0067">ATP-binding</keyword>
<dbReference type="PANTHER" id="PTHR24058:SF22">
    <property type="entry name" value="DUAL SPECIFICITY TYROSINE-PHOSPHORYLATION-REGULATED KINASE 4"/>
    <property type="match status" value="1"/>
</dbReference>
<dbReference type="InterPro" id="IPR050494">
    <property type="entry name" value="Ser_Thr_dual-spec_kinase"/>
</dbReference>
<feature type="region of interest" description="Disordered" evidence="12">
    <location>
        <begin position="480"/>
        <end position="599"/>
    </location>
</feature>
<reference evidence="14 15" key="1">
    <citation type="journal article" date="2022" name="bioRxiv">
        <title>Genomics of Preaxostyla Flagellates Illuminates Evolutionary Transitions and the Path Towards Mitochondrial Loss.</title>
        <authorList>
            <person name="Novak L.V.F."/>
            <person name="Treitli S.C."/>
            <person name="Pyrih J."/>
            <person name="Halakuc P."/>
            <person name="Pipaliya S.V."/>
            <person name="Vacek V."/>
            <person name="Brzon O."/>
            <person name="Soukal P."/>
            <person name="Eme L."/>
            <person name="Dacks J.B."/>
            <person name="Karnkowska A."/>
            <person name="Elias M."/>
            <person name="Hampl V."/>
        </authorList>
    </citation>
    <scope>NUCLEOTIDE SEQUENCE [LARGE SCALE GENOMIC DNA]</scope>
    <source>
        <strain evidence="14">NAU3</strain>
        <tissue evidence="14">Gut</tissue>
    </source>
</reference>
<proteinExistence type="inferred from homology"/>
<evidence type="ECO:0000256" key="9">
    <source>
        <dbReference type="ARBA" id="ARBA00049308"/>
    </source>
</evidence>
<dbReference type="Gene3D" id="3.30.200.20">
    <property type="entry name" value="Phosphorylase Kinase, domain 1"/>
    <property type="match status" value="1"/>
</dbReference>
<organism evidence="14 15">
    <name type="scientific">Blattamonas nauphoetae</name>
    <dbReference type="NCBI Taxonomy" id="2049346"/>
    <lineage>
        <taxon>Eukaryota</taxon>
        <taxon>Metamonada</taxon>
        <taxon>Preaxostyla</taxon>
        <taxon>Oxymonadida</taxon>
        <taxon>Blattamonas</taxon>
    </lineage>
</organism>
<dbReference type="PANTHER" id="PTHR24058">
    <property type="entry name" value="DUAL SPECIFICITY PROTEIN KINASE"/>
    <property type="match status" value="1"/>
</dbReference>
<dbReference type="PROSITE" id="PS50011">
    <property type="entry name" value="PROTEIN_KINASE_DOM"/>
    <property type="match status" value="1"/>
</dbReference>
<keyword evidence="4 14" id="KW-0808">Transferase</keyword>
<keyword evidence="15" id="KW-1185">Reference proteome</keyword>
<feature type="compositionally biased region" description="Polar residues" evidence="12">
    <location>
        <begin position="12"/>
        <end position="61"/>
    </location>
</feature>
<feature type="region of interest" description="Disordered" evidence="12">
    <location>
        <begin position="1"/>
        <end position="109"/>
    </location>
</feature>
<evidence type="ECO:0000313" key="15">
    <source>
        <dbReference type="Proteomes" id="UP001281761"/>
    </source>
</evidence>
<feature type="compositionally biased region" description="Polar residues" evidence="12">
    <location>
        <begin position="691"/>
        <end position="700"/>
    </location>
</feature>
<dbReference type="InterPro" id="IPR042521">
    <property type="entry name" value="DYRK"/>
</dbReference>
<evidence type="ECO:0000256" key="12">
    <source>
        <dbReference type="SAM" id="MobiDB-lite"/>
    </source>
</evidence>
<dbReference type="PROSITE" id="PS00107">
    <property type="entry name" value="PROTEIN_KINASE_ATP"/>
    <property type="match status" value="1"/>
</dbReference>
<feature type="compositionally biased region" description="Polar residues" evidence="12">
    <location>
        <begin position="562"/>
        <end position="579"/>
    </location>
</feature>
<name>A0ABQ9WTK5_9EUKA</name>
<evidence type="ECO:0000256" key="8">
    <source>
        <dbReference type="ARBA" id="ARBA00049003"/>
    </source>
</evidence>
<keyword evidence="6 14" id="KW-0418">Kinase</keyword>
<dbReference type="InterPro" id="IPR008271">
    <property type="entry name" value="Ser/Thr_kinase_AS"/>
</dbReference>
<feature type="compositionally biased region" description="Pro residues" evidence="12">
    <location>
        <begin position="537"/>
        <end position="549"/>
    </location>
</feature>
<evidence type="ECO:0000256" key="11">
    <source>
        <dbReference type="PROSITE-ProRule" id="PRU10141"/>
    </source>
</evidence>
<dbReference type="Pfam" id="PF00069">
    <property type="entry name" value="Pkinase"/>
    <property type="match status" value="1"/>
</dbReference>
<sequence length="700" mass="78212">MISPESEISLPPANSQRQNALSLTQPSKQHYKQNQASTGSFGQNPPSNSYNKNQPNPNESTVHYLPPLNENPSSSTPSRSIVSSASNSPSTSFPPVAKQTAPNTPGTALKPSQVLKFYSSALTLYEHGEVLEFPSIYYYGQRTKKKIPANPALPINCGFDDENGDYLMYLHDHILFRYEVVEVLGKGSFGQCVKVIDHKTKTTCALKIIRNKKRFHKQGLVEVKLLDFIKENDPEDQFNNVRIFDSFYFRNHLCITFELLSLNLYEFMKETHFHPMSLSLIRRFAIQILNSLRYLHKLSIIHCDLKPENILLKNPLKSGIKVIDFGSSCFVNERIYSYIQSRFYRAPEVILGIPYGTGIDIWSFGCILCELLTGYPIFPGEDEVEQLAMIAEVVGAPPSQIVEISSRKKTFFDSNSNMKPVTNRDGKKRKAGSRPLPVALKCSDHDFLDFIAKCLKWNPKERITADEAIRHRWVIGTITHQKRPPEMTNKEPAQSEIDAESASPKKNVAVPPLQLSSSSPTPSKTTTDRPKPSTVRPHPPVKPNPPPANTNPVESRPRPTNYKISPPSTATVPNATSAASHEKHSPNMSAYPPSSHMNSAFFFKTPQTVRHSFVANATKGSRDKKDNWGTSAFRRSQDVGATTDRTPKTTFRASKGKPAVGKEGSLTDRGDSEKRRHGDSNSFSKGAKPTRYSQFSSSKQ</sequence>
<dbReference type="CDD" id="cd14210">
    <property type="entry name" value="PKc_DYRK"/>
    <property type="match status" value="1"/>
</dbReference>
<dbReference type="SMART" id="SM00220">
    <property type="entry name" value="S_TKc"/>
    <property type="match status" value="1"/>
</dbReference>
<accession>A0ABQ9WTK5</accession>
<evidence type="ECO:0000313" key="14">
    <source>
        <dbReference type="EMBL" id="KAK2942827.1"/>
    </source>
</evidence>
<evidence type="ECO:0000256" key="6">
    <source>
        <dbReference type="ARBA" id="ARBA00022777"/>
    </source>
</evidence>
<comment type="catalytic activity">
    <reaction evidence="9">
        <text>L-threonyl-[protein] + ATP = O-phospho-L-threonyl-[protein] + ADP + H(+)</text>
        <dbReference type="Rhea" id="RHEA:46608"/>
        <dbReference type="Rhea" id="RHEA-COMP:11060"/>
        <dbReference type="Rhea" id="RHEA-COMP:11605"/>
        <dbReference type="ChEBI" id="CHEBI:15378"/>
        <dbReference type="ChEBI" id="CHEBI:30013"/>
        <dbReference type="ChEBI" id="CHEBI:30616"/>
        <dbReference type="ChEBI" id="CHEBI:61977"/>
        <dbReference type="ChEBI" id="CHEBI:456216"/>
        <dbReference type="EC" id="2.7.12.1"/>
    </reaction>
</comment>
<feature type="region of interest" description="Disordered" evidence="12">
    <location>
        <begin position="613"/>
        <end position="700"/>
    </location>
</feature>
<evidence type="ECO:0000256" key="3">
    <source>
        <dbReference type="ARBA" id="ARBA00022527"/>
    </source>
</evidence>
<gene>
    <name evidence="14" type="ORF">BLNAU_22241</name>
</gene>
<evidence type="ECO:0000256" key="5">
    <source>
        <dbReference type="ARBA" id="ARBA00022741"/>
    </source>
</evidence>